<proteinExistence type="predicted"/>
<sequence length="591" mass="67733">MQKKYFTIEDLISFCKHKKMYNFSSKESGKPLYVQAIQDFSSTDIEKAEDNKLYAKVRVCHTLLNRNGSYISEDSMKAAMPSLKYSPLLANIHQLDDGSWDFHSHDYHIETDENGNEITVYDEKQVGTFTSDEPYLEYDKDMDKTYVVARVAIPESYTRCADIIREKNGTKVSCELIVYECSYNAKEKYLQLDDFEFAGCTCLGAEKDGTPIGEGMLGSKITLEDFSEENNSLIKFNEKMVELQARLEKLETACFDNKNNSKEGGNNVNMNKFEELCQKYGKTVDDITFDYENMSDEELVEAFVKAFDDTDTTDGTTDNTSTEDTPSTDEGVEPTNDESTESTKDDSKEDSTTDESTTTPSDDDEAKKKVDNSVSNNTVEYSFVKDGEIKKFAVSLQDKIYAIQDLVNATYAEADNTYYGVTVYDDYVIMCDWWSGRYYKQTYDSKEDNYSLTGDRVEVYVEFVTADEQKELDDMRSNYAELKAFKETVEKNELHEKREKILADERYESISTKDKEGNFVNKDFAELYKNMDNYSLAELETQVKVIHSDFIAEHSTFSSSTEEKKSTSKKQFANPSKVIKSSRYGKLFQNK</sequence>
<evidence type="ECO:0000256" key="2">
    <source>
        <dbReference type="SAM" id="MobiDB-lite"/>
    </source>
</evidence>
<protein>
    <submittedName>
        <fullName evidence="3">Uncharacterized protein</fullName>
    </submittedName>
</protein>
<name>A0A8S5MKY6_9CAUD</name>
<reference evidence="3" key="1">
    <citation type="journal article" date="2021" name="Proc. Natl. Acad. Sci. U.S.A.">
        <title>A Catalog of Tens of Thousands of Viruses from Human Metagenomes Reveals Hidden Associations with Chronic Diseases.</title>
        <authorList>
            <person name="Tisza M.J."/>
            <person name="Buck C.B."/>
        </authorList>
    </citation>
    <scope>NUCLEOTIDE SEQUENCE</scope>
    <source>
        <strain evidence="3">CtXZx16</strain>
    </source>
</reference>
<dbReference type="EMBL" id="BK014925">
    <property type="protein sequence ID" value="DAD82888.1"/>
    <property type="molecule type" value="Genomic_DNA"/>
</dbReference>
<feature type="region of interest" description="Disordered" evidence="2">
    <location>
        <begin position="307"/>
        <end position="371"/>
    </location>
</feature>
<organism evidence="3">
    <name type="scientific">Siphoviridae sp. ctXZx16</name>
    <dbReference type="NCBI Taxonomy" id="2826371"/>
    <lineage>
        <taxon>Viruses</taxon>
        <taxon>Duplodnaviria</taxon>
        <taxon>Heunggongvirae</taxon>
        <taxon>Uroviricota</taxon>
        <taxon>Caudoviricetes</taxon>
    </lineage>
</organism>
<feature type="coiled-coil region" evidence="1">
    <location>
        <begin position="233"/>
        <end position="260"/>
    </location>
</feature>
<evidence type="ECO:0000313" key="3">
    <source>
        <dbReference type="EMBL" id="DAD82888.1"/>
    </source>
</evidence>
<accession>A0A8S5MKY6</accession>
<keyword evidence="1" id="KW-0175">Coiled coil</keyword>
<feature type="compositionally biased region" description="Low complexity" evidence="2">
    <location>
        <begin position="313"/>
        <end position="325"/>
    </location>
</feature>
<evidence type="ECO:0000256" key="1">
    <source>
        <dbReference type="SAM" id="Coils"/>
    </source>
</evidence>
<feature type="compositionally biased region" description="Acidic residues" evidence="2">
    <location>
        <begin position="326"/>
        <end position="340"/>
    </location>
</feature>
<feature type="compositionally biased region" description="Basic and acidic residues" evidence="2">
    <location>
        <begin position="341"/>
        <end position="351"/>
    </location>
</feature>
<feature type="region of interest" description="Disordered" evidence="2">
    <location>
        <begin position="555"/>
        <end position="577"/>
    </location>
</feature>